<keyword evidence="6 10" id="KW-1133">Transmembrane helix</keyword>
<keyword evidence="3 10" id="KW-0716">Sensory transduction</keyword>
<comment type="subcellular location">
    <subcellularLocation>
        <location evidence="1 10">Cell membrane</location>
        <topology evidence="1 10">Multi-pass membrane protein</topology>
    </subcellularLocation>
</comment>
<evidence type="ECO:0000256" key="2">
    <source>
        <dbReference type="ARBA" id="ARBA00022475"/>
    </source>
</evidence>
<evidence type="ECO:0000256" key="4">
    <source>
        <dbReference type="ARBA" id="ARBA00022692"/>
    </source>
</evidence>
<dbReference type="AlphaFoldDB" id="A0A6J3JWF4"/>
<keyword evidence="2" id="KW-1003">Cell membrane</keyword>
<evidence type="ECO:0000256" key="5">
    <source>
        <dbReference type="ARBA" id="ARBA00022725"/>
    </source>
</evidence>
<feature type="transmembrane region" description="Helical" evidence="10">
    <location>
        <begin position="184"/>
        <end position="204"/>
    </location>
</feature>
<organism evidence="12 13">
    <name type="scientific">Bombus vosnesenskii</name>
    <dbReference type="NCBI Taxonomy" id="207650"/>
    <lineage>
        <taxon>Eukaryota</taxon>
        <taxon>Metazoa</taxon>
        <taxon>Ecdysozoa</taxon>
        <taxon>Arthropoda</taxon>
        <taxon>Hexapoda</taxon>
        <taxon>Insecta</taxon>
        <taxon>Pterygota</taxon>
        <taxon>Neoptera</taxon>
        <taxon>Endopterygota</taxon>
        <taxon>Hymenoptera</taxon>
        <taxon>Apocrita</taxon>
        <taxon>Aculeata</taxon>
        <taxon>Apoidea</taxon>
        <taxon>Anthophila</taxon>
        <taxon>Apidae</taxon>
        <taxon>Bombus</taxon>
        <taxon>Pyrobombus</taxon>
    </lineage>
</organism>
<evidence type="ECO:0000256" key="7">
    <source>
        <dbReference type="ARBA" id="ARBA00023136"/>
    </source>
</evidence>
<evidence type="ECO:0000313" key="12">
    <source>
        <dbReference type="Proteomes" id="UP000504631"/>
    </source>
</evidence>
<comment type="caution">
    <text evidence="10">Lacks conserved residue(s) required for the propagation of feature annotation.</text>
</comment>
<evidence type="ECO:0000256" key="1">
    <source>
        <dbReference type="ARBA" id="ARBA00004651"/>
    </source>
</evidence>
<accession>A0A6J3JWF4</accession>
<dbReference type="GeneID" id="117230859"/>
<dbReference type="RefSeq" id="XP_033344626.1">
    <property type="nucleotide sequence ID" value="XM_033488735.1"/>
</dbReference>
<dbReference type="GO" id="GO:0004984">
    <property type="term" value="F:olfactory receptor activity"/>
    <property type="evidence" value="ECO:0007669"/>
    <property type="project" value="InterPro"/>
</dbReference>
<dbReference type="GO" id="GO:0007165">
    <property type="term" value="P:signal transduction"/>
    <property type="evidence" value="ECO:0007669"/>
    <property type="project" value="UniProtKB-KW"/>
</dbReference>
<keyword evidence="12" id="KW-1185">Reference proteome</keyword>
<keyword evidence="5 10" id="KW-0552">Olfaction</keyword>
<evidence type="ECO:0000256" key="8">
    <source>
        <dbReference type="ARBA" id="ARBA00023170"/>
    </source>
</evidence>
<gene>
    <name evidence="13" type="primary">LOC117230859</name>
</gene>
<feature type="transmembrane region" description="Helical" evidence="10">
    <location>
        <begin position="33"/>
        <end position="53"/>
    </location>
</feature>
<keyword evidence="4 10" id="KW-0812">Transmembrane</keyword>
<dbReference type="InterPro" id="IPR004117">
    <property type="entry name" value="7tm6_olfct_rcpt"/>
</dbReference>
<feature type="transmembrane region" description="Helical" evidence="10">
    <location>
        <begin position="266"/>
        <end position="288"/>
    </location>
</feature>
<evidence type="ECO:0000256" key="11">
    <source>
        <dbReference type="SAM" id="Coils"/>
    </source>
</evidence>
<feature type="transmembrane region" description="Helical" evidence="10">
    <location>
        <begin position="294"/>
        <end position="317"/>
    </location>
</feature>
<proteinExistence type="inferred from homology"/>
<evidence type="ECO:0000256" key="3">
    <source>
        <dbReference type="ARBA" id="ARBA00022606"/>
    </source>
</evidence>
<reference evidence="13" key="1">
    <citation type="submission" date="2025-08" db="UniProtKB">
        <authorList>
            <consortium name="RefSeq"/>
        </authorList>
    </citation>
    <scope>IDENTIFICATION</scope>
    <source>
        <tissue evidence="13">Muscle</tissue>
    </source>
</reference>
<evidence type="ECO:0000256" key="9">
    <source>
        <dbReference type="ARBA" id="ARBA00023224"/>
    </source>
</evidence>
<keyword evidence="11" id="KW-0175">Coiled coil</keyword>
<sequence>MKATSSKDFAYAMAPFKILSWPVGTWPLQHYDIFSAIRAVITSFLLLLMIAIVQSEMYLDTSDAEKNLDAVVILTCGYLAVSKVLQFRIRPAGLISNFTSAVKDYNELNDQEKRVIVRRHAYMGRVAGISGVLFAYFSATLFTTLPMLAAEEMKDIVNATEEHIPEYPIPSEKVVALVKIPENLYFMVFIVEYLMLLLTSNGNLGNDSLFFGITFHLCGQVEILKLDFKRLRNENERTKERFSVLTKRHVYLLKLAKMLDDTISSILAVQLFTSCILICTSGLQFIIALSVGNIVMTIKTFLVLNTLLVQLFAYSYVGDYLKRQMEGIGDSIYSCNWYDIPNSVAKDIIYVIMRTQDPVYLKAGRFFIVNMETYMSIMKTSMSYLSVLRVMIST</sequence>
<protein>
    <recommendedName>
        <fullName evidence="10">Odorant receptor</fullName>
    </recommendedName>
</protein>
<evidence type="ECO:0000313" key="13">
    <source>
        <dbReference type="RefSeq" id="XP_033344626.1"/>
    </source>
</evidence>
<dbReference type="GO" id="GO:0005886">
    <property type="term" value="C:plasma membrane"/>
    <property type="evidence" value="ECO:0007669"/>
    <property type="project" value="UniProtKB-SubCell"/>
</dbReference>
<dbReference type="Proteomes" id="UP000504631">
    <property type="component" value="Unplaced"/>
</dbReference>
<feature type="coiled-coil region" evidence="11">
    <location>
        <begin position="221"/>
        <end position="248"/>
    </location>
</feature>
<feature type="transmembrane region" description="Helical" evidence="10">
    <location>
        <begin position="122"/>
        <end position="145"/>
    </location>
</feature>
<evidence type="ECO:0000256" key="10">
    <source>
        <dbReference type="RuleBase" id="RU351113"/>
    </source>
</evidence>
<dbReference type="Pfam" id="PF02949">
    <property type="entry name" value="7tm_6"/>
    <property type="match status" value="1"/>
</dbReference>
<evidence type="ECO:0000256" key="6">
    <source>
        <dbReference type="ARBA" id="ARBA00022989"/>
    </source>
</evidence>
<comment type="similarity">
    <text evidence="10">Belongs to the insect chemoreceptor superfamily. Heteromeric odorant receptor channel (TC 1.A.69) family.</text>
</comment>
<dbReference type="PANTHER" id="PTHR21137:SF35">
    <property type="entry name" value="ODORANT RECEPTOR 19A-RELATED"/>
    <property type="match status" value="1"/>
</dbReference>
<dbReference type="PANTHER" id="PTHR21137">
    <property type="entry name" value="ODORANT RECEPTOR"/>
    <property type="match status" value="1"/>
</dbReference>
<keyword evidence="9 10" id="KW-0807">Transducer</keyword>
<keyword evidence="8 10" id="KW-0675">Receptor</keyword>
<keyword evidence="7 10" id="KW-0472">Membrane</keyword>
<dbReference type="KEGG" id="bvk:117230859"/>
<dbReference type="GO" id="GO:0005549">
    <property type="term" value="F:odorant binding"/>
    <property type="evidence" value="ECO:0007669"/>
    <property type="project" value="InterPro"/>
</dbReference>
<name>A0A6J3JWF4_9HYME</name>